<keyword evidence="4" id="KW-1185">Reference proteome</keyword>
<gene>
    <name evidence="3" type="primary">gb28746</name>
    <name evidence="3" type="ORF">PR202_gb28746</name>
</gene>
<dbReference type="GO" id="GO:0005739">
    <property type="term" value="C:mitochondrion"/>
    <property type="evidence" value="ECO:0007669"/>
    <property type="project" value="TreeGrafter"/>
</dbReference>
<dbReference type="PANTHER" id="PTHR43327:SF10">
    <property type="entry name" value="STOMATIN-LIKE PROTEIN 2, MITOCHONDRIAL"/>
    <property type="match status" value="1"/>
</dbReference>
<proteinExistence type="predicted"/>
<dbReference type="Proteomes" id="UP001054889">
    <property type="component" value="Unassembled WGS sequence"/>
</dbReference>
<dbReference type="GO" id="GO:0007005">
    <property type="term" value="P:mitochondrion organization"/>
    <property type="evidence" value="ECO:0007669"/>
    <property type="project" value="TreeGrafter"/>
</dbReference>
<dbReference type="AlphaFoldDB" id="A0AAV5FZN0"/>
<dbReference type="PANTHER" id="PTHR43327">
    <property type="entry name" value="STOMATIN-LIKE PROTEIN 2, MITOCHONDRIAL"/>
    <property type="match status" value="1"/>
</dbReference>
<evidence type="ECO:0000259" key="2">
    <source>
        <dbReference type="Pfam" id="PF01145"/>
    </source>
</evidence>
<sequence>MMSAIHHVLILQIMDPYLASYSVENPIYEVLQLAKTTTRSEYGKTTLNNMFEDRDTVNEKIVTIINEGATDWGLKCLRYEIRNITPPEEIRAALTDAEAEKKWCAQILAAEARRGK</sequence>
<evidence type="ECO:0000313" key="4">
    <source>
        <dbReference type="Proteomes" id="UP001054889"/>
    </source>
</evidence>
<name>A0AAV5FZN0_ELECO</name>
<reference evidence="3" key="1">
    <citation type="journal article" date="2018" name="DNA Res.">
        <title>Multiple hybrid de novo genome assembly of finger millet, an orphan allotetraploid crop.</title>
        <authorList>
            <person name="Hatakeyama M."/>
            <person name="Aluri S."/>
            <person name="Balachadran M.T."/>
            <person name="Sivarajan S.R."/>
            <person name="Patrignani A."/>
            <person name="Gruter S."/>
            <person name="Poveda L."/>
            <person name="Shimizu-Inatsugi R."/>
            <person name="Baeten J."/>
            <person name="Francoijs K.J."/>
            <person name="Nataraja K.N."/>
            <person name="Reddy Y.A.N."/>
            <person name="Phadnis S."/>
            <person name="Ravikumar R.L."/>
            <person name="Schlapbach R."/>
            <person name="Sreeman S.M."/>
            <person name="Shimizu K.K."/>
        </authorList>
    </citation>
    <scope>NUCLEOTIDE SEQUENCE</scope>
</reference>
<evidence type="ECO:0000313" key="3">
    <source>
        <dbReference type="EMBL" id="GJN39616.1"/>
    </source>
</evidence>
<dbReference type="Gene3D" id="3.30.479.30">
    <property type="entry name" value="Band 7 domain"/>
    <property type="match status" value="1"/>
</dbReference>
<feature type="domain" description="Band 7" evidence="2">
    <location>
        <begin position="6"/>
        <end position="101"/>
    </location>
</feature>
<dbReference type="GO" id="GO:0016020">
    <property type="term" value="C:membrane"/>
    <property type="evidence" value="ECO:0007669"/>
    <property type="project" value="InterPro"/>
</dbReference>
<dbReference type="SUPFAM" id="SSF117892">
    <property type="entry name" value="Band 7/SPFH domain"/>
    <property type="match status" value="1"/>
</dbReference>
<comment type="caution">
    <text evidence="3">The sequence shown here is derived from an EMBL/GenBank/DDBJ whole genome shotgun (WGS) entry which is preliminary data.</text>
</comment>
<evidence type="ECO:0000256" key="1">
    <source>
        <dbReference type="ARBA" id="ARBA00023288"/>
    </source>
</evidence>
<accession>A0AAV5FZN0</accession>
<dbReference type="CDD" id="cd08829">
    <property type="entry name" value="SPFH_paraslipin"/>
    <property type="match status" value="1"/>
</dbReference>
<keyword evidence="1" id="KW-0449">Lipoprotein</keyword>
<organism evidence="3 4">
    <name type="scientific">Eleusine coracana subsp. coracana</name>
    <dbReference type="NCBI Taxonomy" id="191504"/>
    <lineage>
        <taxon>Eukaryota</taxon>
        <taxon>Viridiplantae</taxon>
        <taxon>Streptophyta</taxon>
        <taxon>Embryophyta</taxon>
        <taxon>Tracheophyta</taxon>
        <taxon>Spermatophyta</taxon>
        <taxon>Magnoliopsida</taxon>
        <taxon>Liliopsida</taxon>
        <taxon>Poales</taxon>
        <taxon>Poaceae</taxon>
        <taxon>PACMAD clade</taxon>
        <taxon>Chloridoideae</taxon>
        <taxon>Cynodonteae</taxon>
        <taxon>Eleusininae</taxon>
        <taxon>Eleusine</taxon>
    </lineage>
</organism>
<dbReference type="InterPro" id="IPR050710">
    <property type="entry name" value="Band7/mec-2_domain"/>
</dbReference>
<dbReference type="InterPro" id="IPR036013">
    <property type="entry name" value="Band_7/SPFH_dom_sf"/>
</dbReference>
<dbReference type="InterPro" id="IPR001107">
    <property type="entry name" value="Band_7"/>
</dbReference>
<dbReference type="Pfam" id="PF01145">
    <property type="entry name" value="Band_7"/>
    <property type="match status" value="1"/>
</dbReference>
<dbReference type="InterPro" id="IPR001972">
    <property type="entry name" value="Stomatin_HflK_fam"/>
</dbReference>
<protein>
    <recommendedName>
        <fullName evidence="2">Band 7 domain-containing protein</fullName>
    </recommendedName>
</protein>
<reference evidence="3" key="2">
    <citation type="submission" date="2021-12" db="EMBL/GenBank/DDBJ databases">
        <title>Resequencing data analysis of finger millet.</title>
        <authorList>
            <person name="Hatakeyama M."/>
            <person name="Aluri S."/>
            <person name="Balachadran M.T."/>
            <person name="Sivarajan S.R."/>
            <person name="Poveda L."/>
            <person name="Shimizu-Inatsugi R."/>
            <person name="Schlapbach R."/>
            <person name="Sreeman S.M."/>
            <person name="Shimizu K.K."/>
        </authorList>
    </citation>
    <scope>NUCLEOTIDE SEQUENCE</scope>
</reference>
<dbReference type="PRINTS" id="PR00721">
    <property type="entry name" value="STOMATIN"/>
</dbReference>
<dbReference type="EMBL" id="BQKI01000098">
    <property type="protein sequence ID" value="GJN39616.1"/>
    <property type="molecule type" value="Genomic_DNA"/>
</dbReference>